<evidence type="ECO:0000256" key="1">
    <source>
        <dbReference type="SAM" id="SignalP"/>
    </source>
</evidence>
<accession>A0ABX0J2J1</accession>
<dbReference type="InterPro" id="IPR051465">
    <property type="entry name" value="Cell_Envelope_Struct_Comp"/>
</dbReference>
<evidence type="ECO:0000313" key="3">
    <source>
        <dbReference type="EMBL" id="NHN30188.1"/>
    </source>
</evidence>
<feature type="domain" description="SLH" evidence="2">
    <location>
        <begin position="21"/>
        <end position="84"/>
    </location>
</feature>
<dbReference type="Pfam" id="PF00395">
    <property type="entry name" value="SLH"/>
    <property type="match status" value="2"/>
</dbReference>
<keyword evidence="1" id="KW-0732">Signal</keyword>
<gene>
    <name evidence="3" type="ORF">G9U52_10120</name>
</gene>
<feature type="chain" id="PRO_5045263710" evidence="1">
    <location>
        <begin position="24"/>
        <end position="402"/>
    </location>
</feature>
<dbReference type="InterPro" id="IPR001119">
    <property type="entry name" value="SLH_dom"/>
</dbReference>
<keyword evidence="4" id="KW-1185">Reference proteome</keyword>
<feature type="domain" description="SLH" evidence="2">
    <location>
        <begin position="121"/>
        <end position="185"/>
    </location>
</feature>
<evidence type="ECO:0000313" key="4">
    <source>
        <dbReference type="Proteomes" id="UP001165962"/>
    </source>
</evidence>
<dbReference type="Proteomes" id="UP001165962">
    <property type="component" value="Unassembled WGS sequence"/>
</dbReference>
<feature type="signal peptide" evidence="1">
    <location>
        <begin position="1"/>
        <end position="23"/>
    </location>
</feature>
<reference evidence="3" key="1">
    <citation type="submission" date="2020-03" db="EMBL/GenBank/DDBJ databases">
        <title>Draft sequencing of Paenibacilllus sp. S3N08.</title>
        <authorList>
            <person name="Kim D.-U."/>
        </authorList>
    </citation>
    <scope>NUCLEOTIDE SEQUENCE</scope>
    <source>
        <strain evidence="3">S3N08</strain>
    </source>
</reference>
<proteinExistence type="predicted"/>
<sequence length="402" mass="44332">MKKMIMIAATALSILTVHTAAYAADLTDLTGHWAGKSISTAITKGYVDGYPDGTFKPEQNISRAEFIKLAVTALSFKINPNPSALWYEPFVQSSVTNGLHMYEDYTSGDIDTPITREEMARIAVRSVGEKNTDALKWMYLATSKGIINGMDDQGTIGAEEPTTRAQAITVIERMLKLKSGEKLPTDKYATSAAEIAWHRTNVYTMAPEYFGVGAARGNPFKFEELRYEDGKGNYSETEKYIVVDMGDPTDPNRKLIPDNMRWIMAIGNERTSTKDVPANAYAFLSFDHFYVESDTRLPGFLYSYLDVRNMYVTGDNFGKDGQLLDVTPYAESAGDGPYIKFGRITLPAGTHDIRLVTGQLVPKMKGVDGEGFGIYKRPAQGLGEKGSPVFFESVINKSLGGK</sequence>
<dbReference type="PANTHER" id="PTHR43308:SF5">
    <property type="entry name" value="S-LAYER PROTEIN _ PEPTIDOGLYCAN ENDO-BETA-N-ACETYLGLUCOSAMINIDASE"/>
    <property type="match status" value="1"/>
</dbReference>
<dbReference type="PANTHER" id="PTHR43308">
    <property type="entry name" value="OUTER MEMBRANE PROTEIN ALPHA-RELATED"/>
    <property type="match status" value="1"/>
</dbReference>
<comment type="caution">
    <text evidence="3">The sequence shown here is derived from an EMBL/GenBank/DDBJ whole genome shotgun (WGS) entry which is preliminary data.</text>
</comment>
<dbReference type="PROSITE" id="PS51272">
    <property type="entry name" value="SLH"/>
    <property type="match status" value="2"/>
</dbReference>
<dbReference type="RefSeq" id="WP_166148938.1">
    <property type="nucleotide sequence ID" value="NZ_JAAOIW010000003.1"/>
</dbReference>
<name>A0ABX0J2J1_9BACL</name>
<evidence type="ECO:0000259" key="2">
    <source>
        <dbReference type="PROSITE" id="PS51272"/>
    </source>
</evidence>
<protein>
    <submittedName>
        <fullName evidence="3">S-layer homology domain-containing protein</fullName>
    </submittedName>
</protein>
<organism evidence="3 4">
    <name type="scientific">Paenibacillus agricola</name>
    <dbReference type="NCBI Taxonomy" id="2716264"/>
    <lineage>
        <taxon>Bacteria</taxon>
        <taxon>Bacillati</taxon>
        <taxon>Bacillota</taxon>
        <taxon>Bacilli</taxon>
        <taxon>Bacillales</taxon>
        <taxon>Paenibacillaceae</taxon>
        <taxon>Paenibacillus</taxon>
    </lineage>
</organism>
<dbReference type="EMBL" id="JAAOIW010000003">
    <property type="protein sequence ID" value="NHN30188.1"/>
    <property type="molecule type" value="Genomic_DNA"/>
</dbReference>